<organism evidence="2 3">
    <name type="scientific">Cystoisospora suis</name>
    <dbReference type="NCBI Taxonomy" id="483139"/>
    <lineage>
        <taxon>Eukaryota</taxon>
        <taxon>Sar</taxon>
        <taxon>Alveolata</taxon>
        <taxon>Apicomplexa</taxon>
        <taxon>Conoidasida</taxon>
        <taxon>Coccidia</taxon>
        <taxon>Eucoccidiorida</taxon>
        <taxon>Eimeriorina</taxon>
        <taxon>Sarcocystidae</taxon>
        <taxon>Cystoisospora</taxon>
    </lineage>
</organism>
<name>A0A2C6KPV3_9APIC</name>
<reference evidence="2 3" key="1">
    <citation type="journal article" date="2017" name="Int. J. Parasitol.">
        <title>The genome of the protozoan parasite Cystoisospora suis and a reverse vaccinology approach to identify vaccine candidates.</title>
        <authorList>
            <person name="Palmieri N."/>
            <person name="Shrestha A."/>
            <person name="Ruttkowski B."/>
            <person name="Beck T."/>
            <person name="Vogl C."/>
            <person name="Tomley F."/>
            <person name="Blake D.P."/>
            <person name="Joachim A."/>
        </authorList>
    </citation>
    <scope>NUCLEOTIDE SEQUENCE [LARGE SCALE GENOMIC DNA]</scope>
    <source>
        <strain evidence="2 3">Wien I</strain>
    </source>
</reference>
<protein>
    <recommendedName>
        <fullName evidence="4">Secreted protein</fullName>
    </recommendedName>
</protein>
<evidence type="ECO:0000256" key="1">
    <source>
        <dbReference type="SAM" id="SignalP"/>
    </source>
</evidence>
<evidence type="ECO:0000313" key="3">
    <source>
        <dbReference type="Proteomes" id="UP000221165"/>
    </source>
</evidence>
<dbReference type="AlphaFoldDB" id="A0A2C6KPV3"/>
<keyword evidence="1" id="KW-0732">Signal</keyword>
<feature type="signal peptide" evidence="1">
    <location>
        <begin position="1"/>
        <end position="20"/>
    </location>
</feature>
<evidence type="ECO:0000313" key="2">
    <source>
        <dbReference type="EMBL" id="PHJ18396.1"/>
    </source>
</evidence>
<evidence type="ECO:0008006" key="4">
    <source>
        <dbReference type="Google" id="ProtNLM"/>
    </source>
</evidence>
<accession>A0A2C6KPV3</accession>
<dbReference type="EMBL" id="MIGC01004178">
    <property type="protein sequence ID" value="PHJ18396.1"/>
    <property type="molecule type" value="Genomic_DNA"/>
</dbReference>
<dbReference type="GeneID" id="94431133"/>
<proteinExistence type="predicted"/>
<dbReference type="RefSeq" id="XP_067920103.1">
    <property type="nucleotide sequence ID" value="XM_068067922.1"/>
</dbReference>
<feature type="chain" id="PRO_5012993795" description="Secreted protein" evidence="1">
    <location>
        <begin position="21"/>
        <end position="95"/>
    </location>
</feature>
<sequence>KTSAHALWVWVRVLVHLTVAPRRGSHASTEKALGLLGRHRVYPGCSLWSGPPKTVTSDAARRQEMQERTIFFFLFSNKKKTVPTRPCYYLFHSTP</sequence>
<dbReference type="Proteomes" id="UP000221165">
    <property type="component" value="Unassembled WGS sequence"/>
</dbReference>
<gene>
    <name evidence="2" type="ORF">CSUI_007778</name>
</gene>
<comment type="caution">
    <text evidence="2">The sequence shown here is derived from an EMBL/GenBank/DDBJ whole genome shotgun (WGS) entry which is preliminary data.</text>
</comment>
<keyword evidence="3" id="KW-1185">Reference proteome</keyword>
<feature type="non-terminal residue" evidence="2">
    <location>
        <position position="1"/>
    </location>
</feature>
<dbReference type="VEuPathDB" id="ToxoDB:CSUI_007778"/>